<evidence type="ECO:0000256" key="7">
    <source>
        <dbReference type="ARBA" id="ARBA00023102"/>
    </source>
</evidence>
<evidence type="ECO:0000256" key="9">
    <source>
        <dbReference type="HAMAP-Rule" id="MF_01014"/>
    </source>
</evidence>
<feature type="active site" description="Proton acceptor" evidence="9">
    <location>
        <position position="8"/>
    </location>
</feature>
<keyword evidence="6 9" id="KW-0028">Amino-acid biosynthesis</keyword>
<evidence type="ECO:0000313" key="11">
    <source>
        <dbReference type="EMBL" id="SPU42533.1"/>
    </source>
</evidence>
<dbReference type="GO" id="GO:0005737">
    <property type="term" value="C:cytoplasm"/>
    <property type="evidence" value="ECO:0007669"/>
    <property type="project" value="UniProtKB-SubCell"/>
</dbReference>
<evidence type="ECO:0000256" key="3">
    <source>
        <dbReference type="ARBA" id="ARBA00005133"/>
    </source>
</evidence>
<comment type="subcellular location">
    <subcellularLocation>
        <location evidence="2 9">Cytoplasm</location>
    </subcellularLocation>
</comment>
<dbReference type="InterPro" id="IPR011060">
    <property type="entry name" value="RibuloseP-bd_barrel"/>
</dbReference>
<dbReference type="GO" id="GO:0000162">
    <property type="term" value="P:L-tryptophan biosynthetic process"/>
    <property type="evidence" value="ECO:0007669"/>
    <property type="project" value="TreeGrafter"/>
</dbReference>
<dbReference type="EC" id="5.3.1.16" evidence="9"/>
<dbReference type="SUPFAM" id="SSF51366">
    <property type="entry name" value="Ribulose-phoshate binding barrel"/>
    <property type="match status" value="1"/>
</dbReference>
<evidence type="ECO:0000256" key="5">
    <source>
        <dbReference type="ARBA" id="ARBA00022490"/>
    </source>
</evidence>
<keyword evidence="8 9" id="KW-0413">Isomerase</keyword>
<name>A0A2X1AC92_BREDI</name>
<dbReference type="Pfam" id="PF00977">
    <property type="entry name" value="His_biosynth"/>
    <property type="match status" value="1"/>
</dbReference>
<dbReference type="InterPro" id="IPR006062">
    <property type="entry name" value="His_biosynth"/>
</dbReference>
<gene>
    <name evidence="9 11" type="primary">hisA</name>
    <name evidence="11" type="ORF">NCTC11165_00682</name>
</gene>
<evidence type="ECO:0000256" key="1">
    <source>
        <dbReference type="ARBA" id="ARBA00000901"/>
    </source>
</evidence>
<comment type="pathway">
    <text evidence="3 9">Amino-acid biosynthesis; L-histidine biosynthesis; L-histidine from 5-phospho-alpha-D-ribose 1-diphosphate: step 4/9.</text>
</comment>
<dbReference type="CDD" id="cd04732">
    <property type="entry name" value="HisA"/>
    <property type="match status" value="1"/>
</dbReference>
<evidence type="ECO:0000256" key="2">
    <source>
        <dbReference type="ARBA" id="ARBA00004496"/>
    </source>
</evidence>
<dbReference type="EMBL" id="UAQM01000001">
    <property type="protein sequence ID" value="SPU42533.1"/>
    <property type="molecule type" value="Genomic_DNA"/>
</dbReference>
<dbReference type="PANTHER" id="PTHR43090">
    <property type="entry name" value="1-(5-PHOSPHORIBOSYL)-5-[(5-PHOSPHORIBOSYLAMINO)METHYLIDENEAMINO] IMIDAZOLE-4-CARBOXAMIDE ISOMERASE"/>
    <property type="match status" value="1"/>
</dbReference>
<dbReference type="GO" id="GO:0003949">
    <property type="term" value="F:1-(5-phosphoribosyl)-5-[(5-phosphoribosylamino)methylideneamino]imidazole-4-carboxamide isomerase activity"/>
    <property type="evidence" value="ECO:0007669"/>
    <property type="project" value="UniProtKB-UniRule"/>
</dbReference>
<evidence type="ECO:0000256" key="4">
    <source>
        <dbReference type="ARBA" id="ARBA00009667"/>
    </source>
</evidence>
<dbReference type="GO" id="GO:0000105">
    <property type="term" value="P:L-histidine biosynthetic process"/>
    <property type="evidence" value="ECO:0007669"/>
    <property type="project" value="UniProtKB-UniRule"/>
</dbReference>
<organism evidence="11 12">
    <name type="scientific">Brevundimonas diminuta</name>
    <name type="common">Pseudomonas diminuta</name>
    <dbReference type="NCBI Taxonomy" id="293"/>
    <lineage>
        <taxon>Bacteria</taxon>
        <taxon>Pseudomonadati</taxon>
        <taxon>Pseudomonadota</taxon>
        <taxon>Alphaproteobacteria</taxon>
        <taxon>Caulobacterales</taxon>
        <taxon>Caulobacteraceae</taxon>
        <taxon>Brevundimonas</taxon>
    </lineage>
</organism>
<dbReference type="Proteomes" id="UP000250358">
    <property type="component" value="Unassembled WGS sequence"/>
</dbReference>
<dbReference type="UniPathway" id="UPA00031">
    <property type="reaction ID" value="UER00009"/>
</dbReference>
<evidence type="ECO:0000313" key="12">
    <source>
        <dbReference type="Proteomes" id="UP000250358"/>
    </source>
</evidence>
<evidence type="ECO:0000256" key="8">
    <source>
        <dbReference type="ARBA" id="ARBA00023235"/>
    </source>
</evidence>
<dbReference type="InterPro" id="IPR013785">
    <property type="entry name" value="Aldolase_TIM"/>
</dbReference>
<sequence length="252" mass="26812">MIIYPAIDLIEGHAVRLLHGDFNHVTRYDSHPANRLAAFAAEGAEWIHVIDLDGAKAGEARQYGLIGDMARAVDIKVQSGGGVRSAMDIEHLLGAGISRVVIGSLAVTDTDQVLKWLEQFGPDAIALALDVRYEDGLPVPALKGWTQSSGVDLWSVLERYPVGMLRHILITDVGRDGALTGLNQELLSEAIRRRPELEIQASGGAAGLDDLIAAKAIGCAGAITGRALYAGRFTVAEAIKAMNMAPVSANDR</sequence>
<dbReference type="AlphaFoldDB" id="A0A2X1AC92"/>
<dbReference type="FunFam" id="3.20.20.70:FF:000009">
    <property type="entry name" value="1-(5-phosphoribosyl)-5-[(5-phosphoribosylamino)methylideneamino] imidazole-4-carboxamide isomerase"/>
    <property type="match status" value="1"/>
</dbReference>
<feature type="active site" description="Proton donor" evidence="9">
    <location>
        <position position="130"/>
    </location>
</feature>
<comment type="similarity">
    <text evidence="4 9 10">Belongs to the HisA/HisF family.</text>
</comment>
<dbReference type="InterPro" id="IPR023016">
    <property type="entry name" value="HisA/PriA"/>
</dbReference>
<proteinExistence type="inferred from homology"/>
<evidence type="ECO:0000256" key="6">
    <source>
        <dbReference type="ARBA" id="ARBA00022605"/>
    </source>
</evidence>
<dbReference type="InterPro" id="IPR044524">
    <property type="entry name" value="Isoase_HisA-like"/>
</dbReference>
<protein>
    <recommendedName>
        <fullName evidence="9">1-(5-phosphoribosyl)-5-[(5-phosphoribosylamino)methylideneamino] imidazole-4-carboxamide isomerase</fullName>
        <ecNumber evidence="9">5.3.1.16</ecNumber>
    </recommendedName>
    <alternativeName>
        <fullName evidence="9">Phosphoribosylformimino-5-aminoimidazole carboxamide ribotide isomerase</fullName>
    </alternativeName>
</protein>
<reference evidence="11 12" key="1">
    <citation type="submission" date="2018-06" db="EMBL/GenBank/DDBJ databases">
        <authorList>
            <consortium name="Pathogen Informatics"/>
            <person name="Doyle S."/>
        </authorList>
    </citation>
    <scope>NUCLEOTIDE SEQUENCE [LARGE SCALE GENOMIC DNA]</scope>
    <source>
        <strain evidence="11 12">NCTC11165</strain>
    </source>
</reference>
<accession>A0A2X1AC92</accession>
<keyword evidence="7 9" id="KW-0368">Histidine biosynthesis</keyword>
<dbReference type="PANTHER" id="PTHR43090:SF2">
    <property type="entry name" value="1-(5-PHOSPHORIBOSYL)-5-[(5-PHOSPHORIBOSYLAMINO)METHYLIDENEAMINO] IMIDAZOLE-4-CARBOXAMIDE ISOMERASE"/>
    <property type="match status" value="1"/>
</dbReference>
<evidence type="ECO:0000256" key="10">
    <source>
        <dbReference type="RuleBase" id="RU003657"/>
    </source>
</evidence>
<dbReference type="RefSeq" id="WP_128115027.1">
    <property type="nucleotide sequence ID" value="NZ_UAQM01000001.1"/>
</dbReference>
<keyword evidence="5 9" id="KW-0963">Cytoplasm</keyword>
<dbReference type="HAMAP" id="MF_01014">
    <property type="entry name" value="HisA"/>
    <property type="match status" value="1"/>
</dbReference>
<dbReference type="Gene3D" id="3.20.20.70">
    <property type="entry name" value="Aldolase class I"/>
    <property type="match status" value="1"/>
</dbReference>
<comment type="catalytic activity">
    <reaction evidence="1 9">
        <text>1-(5-phospho-beta-D-ribosyl)-5-[(5-phospho-beta-D-ribosylamino)methylideneamino]imidazole-4-carboxamide = 5-[(5-phospho-1-deoxy-D-ribulos-1-ylimino)methylamino]-1-(5-phospho-beta-D-ribosyl)imidazole-4-carboxamide</text>
        <dbReference type="Rhea" id="RHEA:15469"/>
        <dbReference type="ChEBI" id="CHEBI:58435"/>
        <dbReference type="ChEBI" id="CHEBI:58525"/>
        <dbReference type="EC" id="5.3.1.16"/>
    </reaction>
</comment>